<dbReference type="PANTHER" id="PTHR31462">
    <property type="entry name" value="ENDOSOMAL/LYSOSOMAL POTASSIUM CHANNEL TMEM175"/>
    <property type="match status" value="1"/>
</dbReference>
<keyword evidence="2" id="KW-1185">Reference proteome</keyword>
<sequence>MAVPEGPFPPRSRPVHRWWSGGADRGDPGRLEAFSDGVMAIAITLLILDVHVTQHDGQSLAHALREALPEILAYAVSFLQIGIIWANHHALFRLIQRVDQVLLLANLLLLACVSFLPLPTQLIAEHTHGSDARTAVLLYGATLAGCAFSFNVIWHYANRQELILPGLSPLFHRDLTVRYRVGLASYAVAALLALLLPWLSLALTVVLALVFLLGPSPRQAFQGPTTSS</sequence>
<reference evidence="1 2" key="1">
    <citation type="submission" date="2024-09" db="EMBL/GenBank/DDBJ databases">
        <authorList>
            <person name="Lee S.D."/>
        </authorList>
    </citation>
    <scope>NUCLEOTIDE SEQUENCE [LARGE SCALE GENOMIC DNA]</scope>
    <source>
        <strain evidence="1 2">N1-1</strain>
    </source>
</reference>
<dbReference type="Proteomes" id="UP001592582">
    <property type="component" value="Unassembled WGS sequence"/>
</dbReference>
<name>A0ABV6V3J7_9ACTN</name>
<dbReference type="EMBL" id="JBHEZX010000001">
    <property type="protein sequence ID" value="MFC1408248.1"/>
    <property type="molecule type" value="Genomic_DNA"/>
</dbReference>
<protein>
    <submittedName>
        <fullName evidence="1">TMEM175 family protein</fullName>
    </submittedName>
</protein>
<accession>A0ABV6V3J7</accession>
<dbReference type="Pfam" id="PF06736">
    <property type="entry name" value="TMEM175"/>
    <property type="match status" value="1"/>
</dbReference>
<proteinExistence type="predicted"/>
<dbReference type="InterPro" id="IPR010617">
    <property type="entry name" value="TMEM175-like"/>
</dbReference>
<evidence type="ECO:0000313" key="2">
    <source>
        <dbReference type="Proteomes" id="UP001592582"/>
    </source>
</evidence>
<gene>
    <name evidence="1" type="ORF">ACEZDG_03020</name>
</gene>
<evidence type="ECO:0000313" key="1">
    <source>
        <dbReference type="EMBL" id="MFC1408248.1"/>
    </source>
</evidence>
<comment type="caution">
    <text evidence="1">The sequence shown here is derived from an EMBL/GenBank/DDBJ whole genome shotgun (WGS) entry which is preliminary data.</text>
</comment>
<organism evidence="1 2">
    <name type="scientific">Streptacidiphilus alkalitolerans</name>
    <dbReference type="NCBI Taxonomy" id="3342712"/>
    <lineage>
        <taxon>Bacteria</taxon>
        <taxon>Bacillati</taxon>
        <taxon>Actinomycetota</taxon>
        <taxon>Actinomycetes</taxon>
        <taxon>Kitasatosporales</taxon>
        <taxon>Streptomycetaceae</taxon>
        <taxon>Streptacidiphilus</taxon>
    </lineage>
</organism>
<dbReference type="PANTHER" id="PTHR31462:SF5">
    <property type="entry name" value="ENDOSOMAL_LYSOSOMAL PROTON CHANNEL TMEM175"/>
    <property type="match status" value="1"/>
</dbReference>